<dbReference type="WBParaSite" id="PEQ_0000875901-mRNA-1">
    <property type="protein sequence ID" value="PEQ_0000875901-mRNA-1"/>
    <property type="gene ID" value="PEQ_0000875901"/>
</dbReference>
<dbReference type="Proteomes" id="UP000887564">
    <property type="component" value="Unplaced"/>
</dbReference>
<sequence>MIPSIGCVFLAPIGNCTTSLEKFGDLPAIIGSHSAADTVFASFPYVAPTLQPMDSRRPYYSSKSGFHPNFEAAKALPLISAKRKLFRYISDCPPSFASHFEIIDGIEILAERIAEFKIQTPEACMHACATNTVLFQWRSIAA</sequence>
<dbReference type="AlphaFoldDB" id="A0A914RV82"/>
<accession>A0A914RV82</accession>
<proteinExistence type="predicted"/>
<reference evidence="2" key="1">
    <citation type="submission" date="2022-11" db="UniProtKB">
        <authorList>
            <consortium name="WormBaseParasite"/>
        </authorList>
    </citation>
    <scope>IDENTIFICATION</scope>
</reference>
<evidence type="ECO:0000313" key="2">
    <source>
        <dbReference type="WBParaSite" id="PEQ_0000875901-mRNA-1"/>
    </source>
</evidence>
<keyword evidence="1" id="KW-1185">Reference proteome</keyword>
<protein>
    <submittedName>
        <fullName evidence="2">Glucuronosyltransferase</fullName>
    </submittedName>
</protein>
<evidence type="ECO:0000313" key="1">
    <source>
        <dbReference type="Proteomes" id="UP000887564"/>
    </source>
</evidence>
<name>A0A914RV82_PAREQ</name>
<organism evidence="1 2">
    <name type="scientific">Parascaris equorum</name>
    <name type="common">Equine roundworm</name>
    <dbReference type="NCBI Taxonomy" id="6256"/>
    <lineage>
        <taxon>Eukaryota</taxon>
        <taxon>Metazoa</taxon>
        <taxon>Ecdysozoa</taxon>
        <taxon>Nematoda</taxon>
        <taxon>Chromadorea</taxon>
        <taxon>Rhabditida</taxon>
        <taxon>Spirurina</taxon>
        <taxon>Ascaridomorpha</taxon>
        <taxon>Ascaridoidea</taxon>
        <taxon>Ascarididae</taxon>
        <taxon>Parascaris</taxon>
    </lineage>
</organism>